<dbReference type="GO" id="GO:0005886">
    <property type="term" value="C:plasma membrane"/>
    <property type="evidence" value="ECO:0007669"/>
    <property type="project" value="UniProtKB-SubCell"/>
</dbReference>
<comment type="similarity">
    <text evidence="4 13">Belongs to the phosphorylase b kinase regulatory chain family.</text>
</comment>
<organism evidence="15 16">
    <name type="scientific">Dimorphilus gyrociliatus</name>
    <dbReference type="NCBI Taxonomy" id="2664684"/>
    <lineage>
        <taxon>Eukaryota</taxon>
        <taxon>Metazoa</taxon>
        <taxon>Spiralia</taxon>
        <taxon>Lophotrochozoa</taxon>
        <taxon>Annelida</taxon>
        <taxon>Polychaeta</taxon>
        <taxon>Polychaeta incertae sedis</taxon>
        <taxon>Dinophilidae</taxon>
        <taxon>Dimorphilus</taxon>
    </lineage>
</organism>
<sequence length="1000" mass="113102">MRSRSNSGVRLDFYQRMVYKTILKHQNPVTGLLPATADPKHSFHDHAWVRDNVYSILAVWGLALAYKKNADLDEDRAKAYELEQSVVKLMRGLLTCMMRQMNKVEKFKYTQSPKDALHAKYSVTTGATVVSDDGWGHLQIDATSFYLLILAQMTASGLQIIYTMDEVSFIQNLVFYIQSAYRTPDYGIWERGDKTNHGLPELNTTSIGMAKAALEAMNELDLFGARGGPYSVIHVLPDEAQQCQAILQSVLPRESNSKEVDAALMGIISYPAFAVDDQDLIQLTKNTIVDKLMGEYGCCRFIRDGYKTAREDPNRLHYEPWELSMFENIECEWPLFIAFFVLDAIFNDTKADIEKYMTILESLMIKGEDGIKLMPEMYRVPAHKVEEECYNPGSQIREPIGKVPQTWGQSLYILCKLLMEGFLSPGEIDPLNRRLVTEQKPDLVVQVVILAEDEKIQEKLAENDIKVQTLAEASPVQVYPAKVLSHIFSHLGKNSKLGLTGRPTEMAGILATSKLYTLGDKTLVFMPQFVDKQEFYLPLDLELLLDMLKTDVQHLQRYWNNIGRPLMVFPIKQSLLDFKNNLHPALIATMKKLQTGYINGTRVQLGFIQDFMNTSCATCLTYLTEADDSPDIDNLLEYIGAFQVSSAKSTYRILDSISRKCSQVKKPRARRKSTVSGFLKKSLSIQIAPEDVGETPSSENVSPTPPCSPLTFTPPERDLFQPKSHLKAVLAGTTAITHHNESLYEGIDCIDLVDQLRDSESLHEQADIIYYLYLHKGVNWETNLEGPNRSCKVRDLLAELYDRAGDLKQWWLVRHTAGMLRKKVENLALSATDILVRQKQLAVGLPPEPREKIITRPLPPDELADMIHEACGRDLSIAMLTQELLVYLAMFIRTEPKLFHEMLRLRIGLIIQVMASELARTLKCSGDDASDQLLNLSPYEMKTLLHHILSGKEFGITSGSSAGSSLRIVPAEPRSKHSTIRTRKTSLYKLLKTSLYRRVI</sequence>
<evidence type="ECO:0000259" key="14">
    <source>
        <dbReference type="Pfam" id="PF00723"/>
    </source>
</evidence>
<evidence type="ECO:0000256" key="10">
    <source>
        <dbReference type="ARBA" id="ARBA00023277"/>
    </source>
</evidence>
<dbReference type="Proteomes" id="UP000549394">
    <property type="component" value="Unassembled WGS sequence"/>
</dbReference>
<comment type="pathway">
    <text evidence="3 13">Glycan biosynthesis; glycogen metabolism.</text>
</comment>
<proteinExistence type="inferred from homology"/>
<evidence type="ECO:0000256" key="9">
    <source>
        <dbReference type="ARBA" id="ARBA00023136"/>
    </source>
</evidence>
<evidence type="ECO:0000256" key="1">
    <source>
        <dbReference type="ARBA" id="ARBA00002837"/>
    </source>
</evidence>
<evidence type="ECO:0000313" key="15">
    <source>
        <dbReference type="EMBL" id="CAD5110978.1"/>
    </source>
</evidence>
<dbReference type="Gene3D" id="1.50.10.10">
    <property type="match status" value="1"/>
</dbReference>
<keyword evidence="7 13" id="KW-0321">Glycogen metabolism</keyword>
<protein>
    <recommendedName>
        <fullName evidence="13">Phosphorylase b kinase regulatory subunit</fullName>
    </recommendedName>
</protein>
<evidence type="ECO:0000256" key="3">
    <source>
        <dbReference type="ARBA" id="ARBA00005131"/>
    </source>
</evidence>
<evidence type="ECO:0000256" key="11">
    <source>
        <dbReference type="ARBA" id="ARBA00023288"/>
    </source>
</evidence>
<dbReference type="OrthoDB" id="5971574at2759"/>
<dbReference type="Pfam" id="PF00723">
    <property type="entry name" value="Glyco_hydro_15"/>
    <property type="match status" value="1"/>
</dbReference>
<dbReference type="EMBL" id="CAJFCJ010000001">
    <property type="protein sequence ID" value="CAD5110978.1"/>
    <property type="molecule type" value="Genomic_DNA"/>
</dbReference>
<keyword evidence="9 13" id="KW-0472">Membrane</keyword>
<evidence type="ECO:0000256" key="13">
    <source>
        <dbReference type="RuleBase" id="RU364123"/>
    </source>
</evidence>
<dbReference type="PANTHER" id="PTHR10749">
    <property type="entry name" value="PHOSPHORYLASE B KINASE REGULATORY SUBUNIT"/>
    <property type="match status" value="1"/>
</dbReference>
<reference evidence="15 16" key="1">
    <citation type="submission" date="2020-08" db="EMBL/GenBank/DDBJ databases">
        <authorList>
            <person name="Hejnol A."/>
        </authorList>
    </citation>
    <scope>NUCLEOTIDE SEQUENCE [LARGE SCALE GENOMIC DNA]</scope>
</reference>
<keyword evidence="16" id="KW-1185">Reference proteome</keyword>
<keyword evidence="12 13" id="KW-0636">Prenylation</keyword>
<dbReference type="AlphaFoldDB" id="A0A7I8V615"/>
<keyword evidence="6" id="KW-0597">Phosphoprotein</keyword>
<dbReference type="FunFam" id="1.50.10.10:FF:000004">
    <property type="entry name" value="Phosphorylase b kinase regulatory subunit"/>
    <property type="match status" value="1"/>
</dbReference>
<dbReference type="InterPro" id="IPR012341">
    <property type="entry name" value="6hp_glycosidase-like_sf"/>
</dbReference>
<evidence type="ECO:0000256" key="4">
    <source>
        <dbReference type="ARBA" id="ARBA00007128"/>
    </source>
</evidence>
<dbReference type="SUPFAM" id="SSF48208">
    <property type="entry name" value="Six-hairpin glycosidases"/>
    <property type="match status" value="1"/>
</dbReference>
<keyword evidence="8 13" id="KW-0112">Calmodulin-binding</keyword>
<comment type="caution">
    <text evidence="15">The sequence shown here is derived from an EMBL/GenBank/DDBJ whole genome shotgun (WGS) entry which is preliminary data.</text>
</comment>
<feature type="domain" description="GH15-like" evidence="14">
    <location>
        <begin position="8"/>
        <end position="908"/>
    </location>
</feature>
<dbReference type="InterPro" id="IPR008928">
    <property type="entry name" value="6-hairpin_glycosidase_sf"/>
</dbReference>
<dbReference type="GO" id="GO:0005964">
    <property type="term" value="C:phosphorylase kinase complex"/>
    <property type="evidence" value="ECO:0007669"/>
    <property type="project" value="TreeGrafter"/>
</dbReference>
<dbReference type="UniPathway" id="UPA00163"/>
<dbReference type="PANTHER" id="PTHR10749:SF7">
    <property type="entry name" value="PHOSPHORYLASE B KINASE REGULATORY SUBUNIT ALPHA-RELATED"/>
    <property type="match status" value="1"/>
</dbReference>
<accession>A0A7I8V615</accession>
<comment type="subcellular location">
    <subcellularLocation>
        <location evidence="2 13">Cell membrane</location>
        <topology evidence="2 13">Lipid-anchor</topology>
        <orientation evidence="2 13">Cytoplasmic side</orientation>
    </subcellularLocation>
</comment>
<dbReference type="InterPro" id="IPR011613">
    <property type="entry name" value="GH15-like"/>
</dbReference>
<dbReference type="GO" id="GO:0005516">
    <property type="term" value="F:calmodulin binding"/>
    <property type="evidence" value="ECO:0007669"/>
    <property type="project" value="UniProtKB-KW"/>
</dbReference>
<name>A0A7I8V615_9ANNE</name>
<evidence type="ECO:0000256" key="6">
    <source>
        <dbReference type="ARBA" id="ARBA00022553"/>
    </source>
</evidence>
<keyword evidence="5 13" id="KW-1003">Cell membrane</keyword>
<evidence type="ECO:0000256" key="8">
    <source>
        <dbReference type="ARBA" id="ARBA00022860"/>
    </source>
</evidence>
<dbReference type="GO" id="GO:0005977">
    <property type="term" value="P:glycogen metabolic process"/>
    <property type="evidence" value="ECO:0007669"/>
    <property type="project" value="UniProtKB-UniPathway"/>
</dbReference>
<evidence type="ECO:0000313" key="16">
    <source>
        <dbReference type="Proteomes" id="UP000549394"/>
    </source>
</evidence>
<evidence type="ECO:0000256" key="5">
    <source>
        <dbReference type="ARBA" id="ARBA00022475"/>
    </source>
</evidence>
<comment type="function">
    <text evidence="1">Phosphorylase b kinase catalyzes the phosphorylation of serine in certain substrates, including troponin I. The alpha chain may bind calmodulin.</text>
</comment>
<dbReference type="InterPro" id="IPR008734">
    <property type="entry name" value="PHK_A/B_su"/>
</dbReference>
<gene>
    <name evidence="15" type="ORF">DGYR_LOCUS330</name>
</gene>
<evidence type="ECO:0000256" key="7">
    <source>
        <dbReference type="ARBA" id="ARBA00022600"/>
    </source>
</evidence>
<evidence type="ECO:0000256" key="12">
    <source>
        <dbReference type="ARBA" id="ARBA00023289"/>
    </source>
</evidence>
<keyword evidence="11 13" id="KW-0449">Lipoprotein</keyword>
<evidence type="ECO:0000256" key="2">
    <source>
        <dbReference type="ARBA" id="ARBA00004342"/>
    </source>
</evidence>
<keyword evidence="10 13" id="KW-0119">Carbohydrate metabolism</keyword>